<proteinExistence type="predicted"/>
<evidence type="ECO:0000313" key="2">
    <source>
        <dbReference type="Proteomes" id="UP000182762"/>
    </source>
</evidence>
<comment type="caution">
    <text evidence="1">The sequence shown here is derived from an EMBL/GenBank/DDBJ whole genome shotgun (WGS) entry which is preliminary data.</text>
</comment>
<organism evidence="1 2">
    <name type="scientific">Priestia endophytica DSM 13796</name>
    <dbReference type="NCBI Taxonomy" id="1121089"/>
    <lineage>
        <taxon>Bacteria</taxon>
        <taxon>Bacillati</taxon>
        <taxon>Bacillota</taxon>
        <taxon>Bacilli</taxon>
        <taxon>Bacillales</taxon>
        <taxon>Bacillaceae</taxon>
        <taxon>Priestia</taxon>
    </lineage>
</organism>
<name>A0A1I6C7A8_9BACI</name>
<gene>
    <name evidence="1" type="ORF">SAMN02745910_05190</name>
</gene>
<dbReference type="RefSeq" id="WP_061802921.1">
    <property type="nucleotide sequence ID" value="NZ_FOXX01000031.1"/>
</dbReference>
<dbReference type="GeneID" id="93713692"/>
<dbReference type="EMBL" id="FOXX01000031">
    <property type="protein sequence ID" value="SFQ89069.1"/>
    <property type="molecule type" value="Genomic_DNA"/>
</dbReference>
<evidence type="ECO:0000313" key="1">
    <source>
        <dbReference type="EMBL" id="SFQ89069.1"/>
    </source>
</evidence>
<evidence type="ECO:0008006" key="3">
    <source>
        <dbReference type="Google" id="ProtNLM"/>
    </source>
</evidence>
<protein>
    <recommendedName>
        <fullName evidence="3">Relaxasome subunit MobC</fullName>
    </recommendedName>
</protein>
<accession>A0A1I6C7A8</accession>
<keyword evidence="2" id="KW-1185">Reference proteome</keyword>
<dbReference type="Proteomes" id="UP000182762">
    <property type="component" value="Unassembled WGS sequence"/>
</dbReference>
<sequence length="113" mass="13756">MRFDSWKRYEDALDKIDKLEKRKKVLKDHSKISNFKKEPEERRQRTRRLIEKGALFEKYIEQHLEENQLPLEPKDAELLLDVFSSFFKANQQFVINKWNERIENKKSSTLDEG</sequence>
<reference evidence="1 2" key="1">
    <citation type="submission" date="2016-10" db="EMBL/GenBank/DDBJ databases">
        <authorList>
            <person name="Varghese N."/>
            <person name="Submissions S."/>
        </authorList>
    </citation>
    <scope>NUCLEOTIDE SEQUENCE [LARGE SCALE GENOMIC DNA]</scope>
    <source>
        <strain evidence="1 2">DSM 13796</strain>
    </source>
</reference>